<evidence type="ECO:0000256" key="8">
    <source>
        <dbReference type="ARBA" id="ARBA00032788"/>
    </source>
</evidence>
<dbReference type="EMBL" id="AP024202">
    <property type="protein sequence ID" value="BCN93713.1"/>
    <property type="molecule type" value="Genomic_DNA"/>
</dbReference>
<name>A0ABN6CX48_9GAMM</name>
<dbReference type="SUPFAM" id="SSF52833">
    <property type="entry name" value="Thioredoxin-like"/>
    <property type="match status" value="1"/>
</dbReference>
<evidence type="ECO:0000256" key="7">
    <source>
        <dbReference type="ARBA" id="ARBA00031580"/>
    </source>
</evidence>
<dbReference type="PANTHER" id="PTHR10371">
    <property type="entry name" value="NADH DEHYDROGENASE UBIQUINONE FLAVOPROTEIN 2, MITOCHONDRIAL"/>
    <property type="match status" value="1"/>
</dbReference>
<sequence length="168" mass="18741">MSSTITDTANFIQGDVKVRIDKWIANYPADQKKSAVMPALRIVQECHNGYLTNDLMDQIAAYLEITPMEVYEVATFYGNYEHAPVGEIKLCICNSISCMLRGKDDIVKYLETKLGIKPGEITPDGRFSIKMVECLGACGGAPMMQVGKDYHENLTPQAIDLLLAEWEK</sequence>
<keyword evidence="5" id="KW-0408">Iron</keyword>
<dbReference type="InterPro" id="IPR042128">
    <property type="entry name" value="NuoE_dom"/>
</dbReference>
<dbReference type="PROSITE" id="PS01099">
    <property type="entry name" value="COMPLEX1_24K"/>
    <property type="match status" value="1"/>
</dbReference>
<protein>
    <recommendedName>
        <fullName evidence="2">NADH-quinone oxidoreductase subunit E</fullName>
    </recommendedName>
    <alternativeName>
        <fullName evidence="7">NADH dehydrogenase I subunit E</fullName>
    </alternativeName>
    <alternativeName>
        <fullName evidence="8">NDH-1 subunit E</fullName>
    </alternativeName>
</protein>
<evidence type="ECO:0000313" key="11">
    <source>
        <dbReference type="Proteomes" id="UP001054820"/>
    </source>
</evidence>
<dbReference type="Pfam" id="PF01257">
    <property type="entry name" value="2Fe-2S_thioredx"/>
    <property type="match status" value="1"/>
</dbReference>
<keyword evidence="4" id="KW-0479">Metal-binding</keyword>
<keyword evidence="11" id="KW-1185">Reference proteome</keyword>
<dbReference type="NCBIfam" id="TIGR01958">
    <property type="entry name" value="nuoE_fam"/>
    <property type="match status" value="1"/>
</dbReference>
<dbReference type="Gene3D" id="3.40.30.10">
    <property type="entry name" value="Glutaredoxin"/>
    <property type="match status" value="1"/>
</dbReference>
<comment type="cofactor">
    <cofactor evidence="9">
        <name>[2Fe-2S] cluster</name>
        <dbReference type="ChEBI" id="CHEBI:190135"/>
    </cofactor>
</comment>
<dbReference type="Proteomes" id="UP001054820">
    <property type="component" value="Chromosome"/>
</dbReference>
<proteinExistence type="inferred from homology"/>
<evidence type="ECO:0000313" key="10">
    <source>
        <dbReference type="EMBL" id="BCN93713.1"/>
    </source>
</evidence>
<evidence type="ECO:0000256" key="9">
    <source>
        <dbReference type="ARBA" id="ARBA00034078"/>
    </source>
</evidence>
<dbReference type="Gene3D" id="1.10.10.1590">
    <property type="entry name" value="NADH-quinone oxidoreductase subunit E"/>
    <property type="match status" value="1"/>
</dbReference>
<reference evidence="10" key="1">
    <citation type="journal article" date="2022" name="Arch. Microbiol.">
        <title>Thiomicrorhabdus immobilis sp. nov., a mesophilic sulfur-oxidizing bacterium isolated from sediment of a brackish lake in northern Japan.</title>
        <authorList>
            <person name="Kojima H."/>
            <person name="Mochizuki J."/>
            <person name="Kanda M."/>
            <person name="Watanabe T."/>
            <person name="Fukui M."/>
        </authorList>
    </citation>
    <scope>NUCLEOTIDE SEQUENCE</scope>
    <source>
        <strain evidence="10">Am19</strain>
    </source>
</reference>
<evidence type="ECO:0000256" key="4">
    <source>
        <dbReference type="ARBA" id="ARBA00022723"/>
    </source>
</evidence>
<evidence type="ECO:0000256" key="5">
    <source>
        <dbReference type="ARBA" id="ARBA00023004"/>
    </source>
</evidence>
<dbReference type="InterPro" id="IPR041921">
    <property type="entry name" value="NuoE_N"/>
</dbReference>
<keyword evidence="6" id="KW-0411">Iron-sulfur</keyword>
<dbReference type="RefSeq" id="WP_237261035.1">
    <property type="nucleotide sequence ID" value="NZ_AP024202.1"/>
</dbReference>
<dbReference type="InterPro" id="IPR036249">
    <property type="entry name" value="Thioredoxin-like_sf"/>
</dbReference>
<dbReference type="PANTHER" id="PTHR10371:SF3">
    <property type="entry name" value="NADH DEHYDROGENASE [UBIQUINONE] FLAVOPROTEIN 2, MITOCHONDRIAL"/>
    <property type="match status" value="1"/>
</dbReference>
<organism evidence="10 11">
    <name type="scientific">Thiomicrorhabdus immobilis</name>
    <dbReference type="NCBI Taxonomy" id="2791037"/>
    <lineage>
        <taxon>Bacteria</taxon>
        <taxon>Pseudomonadati</taxon>
        <taxon>Pseudomonadota</taxon>
        <taxon>Gammaproteobacteria</taxon>
        <taxon>Thiotrichales</taxon>
        <taxon>Piscirickettsiaceae</taxon>
        <taxon>Thiomicrorhabdus</taxon>
    </lineage>
</organism>
<evidence type="ECO:0000256" key="6">
    <source>
        <dbReference type="ARBA" id="ARBA00023014"/>
    </source>
</evidence>
<evidence type="ECO:0000256" key="1">
    <source>
        <dbReference type="ARBA" id="ARBA00010643"/>
    </source>
</evidence>
<dbReference type="PIRSF" id="PIRSF000216">
    <property type="entry name" value="NADH_DH_24kDa"/>
    <property type="match status" value="1"/>
</dbReference>
<comment type="similarity">
    <text evidence="1">Belongs to the complex I 24 kDa subunit family.</text>
</comment>
<evidence type="ECO:0000256" key="2">
    <source>
        <dbReference type="ARBA" id="ARBA00019898"/>
    </source>
</evidence>
<dbReference type="CDD" id="cd03064">
    <property type="entry name" value="TRX_Fd_NuoE"/>
    <property type="match status" value="1"/>
</dbReference>
<evidence type="ECO:0000256" key="3">
    <source>
        <dbReference type="ARBA" id="ARBA00022714"/>
    </source>
</evidence>
<dbReference type="InterPro" id="IPR002023">
    <property type="entry name" value="NuoE-like"/>
</dbReference>
<accession>A0ABN6CX48</accession>
<keyword evidence="3" id="KW-0001">2Fe-2S</keyword>
<gene>
    <name evidence="10" type="ORF">THMIRHAM_14980</name>
</gene>